<feature type="compositionally biased region" description="Basic and acidic residues" evidence="3">
    <location>
        <begin position="378"/>
        <end position="398"/>
    </location>
</feature>
<dbReference type="Pfam" id="PF05175">
    <property type="entry name" value="MTS"/>
    <property type="match status" value="1"/>
</dbReference>
<dbReference type="Pfam" id="PF26049">
    <property type="entry name" value="RLMG_N"/>
    <property type="match status" value="1"/>
</dbReference>
<evidence type="ECO:0000256" key="3">
    <source>
        <dbReference type="SAM" id="MobiDB-lite"/>
    </source>
</evidence>
<evidence type="ECO:0000313" key="6">
    <source>
        <dbReference type="EMBL" id="NYD20658.1"/>
    </source>
</evidence>
<dbReference type="InterPro" id="IPR046977">
    <property type="entry name" value="RsmC/RlmG"/>
</dbReference>
<dbReference type="EMBL" id="JACCBB010000001">
    <property type="protein sequence ID" value="NYD20658.1"/>
    <property type="molecule type" value="Genomic_DNA"/>
</dbReference>
<dbReference type="CDD" id="cd02440">
    <property type="entry name" value="AdoMet_MTases"/>
    <property type="match status" value="1"/>
</dbReference>
<dbReference type="GO" id="GO:0052914">
    <property type="term" value="F:16S rRNA (guanine(1207)-N(2))-methyltransferase activity"/>
    <property type="evidence" value="ECO:0007669"/>
    <property type="project" value="UniProtKB-EC"/>
</dbReference>
<feature type="region of interest" description="Disordered" evidence="3">
    <location>
        <begin position="377"/>
        <end position="398"/>
    </location>
</feature>
<keyword evidence="7" id="KW-1185">Reference proteome</keyword>
<evidence type="ECO:0000313" key="7">
    <source>
        <dbReference type="Proteomes" id="UP000521922"/>
    </source>
</evidence>
<keyword evidence="1 6" id="KW-0489">Methyltransferase</keyword>
<feature type="domain" description="Methyltransferase small" evidence="4">
    <location>
        <begin position="205"/>
        <end position="374"/>
    </location>
</feature>
<comment type="caution">
    <text evidence="6">The sequence shown here is derived from an EMBL/GenBank/DDBJ whole genome shotgun (WGS) entry which is preliminary data.</text>
</comment>
<evidence type="ECO:0000259" key="4">
    <source>
        <dbReference type="Pfam" id="PF05175"/>
    </source>
</evidence>
<gene>
    <name evidence="6" type="ORF">BJ968_000198</name>
</gene>
<organism evidence="6 7">
    <name type="scientific">Kineococcus aurantiacus</name>
    <dbReference type="NCBI Taxonomy" id="37633"/>
    <lineage>
        <taxon>Bacteria</taxon>
        <taxon>Bacillati</taxon>
        <taxon>Actinomycetota</taxon>
        <taxon>Actinomycetes</taxon>
        <taxon>Kineosporiales</taxon>
        <taxon>Kineosporiaceae</taxon>
        <taxon>Kineococcus</taxon>
    </lineage>
</organism>
<evidence type="ECO:0000256" key="2">
    <source>
        <dbReference type="ARBA" id="ARBA00022679"/>
    </source>
</evidence>
<dbReference type="SUPFAM" id="SSF53335">
    <property type="entry name" value="S-adenosyl-L-methionine-dependent methyltransferases"/>
    <property type="match status" value="1"/>
</dbReference>
<sequence length="398" mass="41351">MSSPAPDDPLRALRRRPDIEAPELVAVDAADRLLLDEAAPALADRRARLVVIGDDHGALTLGALTRHDLTGVRVHQDLRSGELALAANAAELGVGGFTSHPGPDAALVEGATVVLLKLPRSLDALDATARLVARHADPGVRVLAGGRVKHMTRTMNDVLARSFTDVHAGLGRQKARVLTATGPRPGVEAPAARRVHHDDLGLWACAVGGAFAGTAVDIGTRVLLDHLDDVLAAVPPSGHVVDLGCGTGLLAAAAARALPTARTTATDSSADAVASARLTAAANGLADRVDVRRADAGDTLPAACADLVLLNPPFHVGGTVHTAIASKLFRAAARLLAPGGTLVTVWNSHLAYRRELERVVGPTRQVTRTPKFTLTLSTRRDGARRDPRTADGEGKITP</sequence>
<evidence type="ECO:0000256" key="1">
    <source>
        <dbReference type="ARBA" id="ARBA00022603"/>
    </source>
</evidence>
<dbReference type="RefSeq" id="WP_179748426.1">
    <property type="nucleotide sequence ID" value="NZ_BAAAGN010000002.1"/>
</dbReference>
<dbReference type="InterPro" id="IPR058679">
    <property type="entry name" value="RlmG_N"/>
</dbReference>
<evidence type="ECO:0000259" key="5">
    <source>
        <dbReference type="Pfam" id="PF26049"/>
    </source>
</evidence>
<dbReference type="Gene3D" id="3.40.50.150">
    <property type="entry name" value="Vaccinia Virus protein VP39"/>
    <property type="match status" value="2"/>
</dbReference>
<feature type="domain" description="RlmG N-terminal" evidence="5">
    <location>
        <begin position="12"/>
        <end position="181"/>
    </location>
</feature>
<dbReference type="InterPro" id="IPR029063">
    <property type="entry name" value="SAM-dependent_MTases_sf"/>
</dbReference>
<reference evidence="6 7" key="1">
    <citation type="submission" date="2020-07" db="EMBL/GenBank/DDBJ databases">
        <title>Sequencing the genomes of 1000 actinobacteria strains.</title>
        <authorList>
            <person name="Klenk H.-P."/>
        </authorList>
    </citation>
    <scope>NUCLEOTIDE SEQUENCE [LARGE SCALE GENOMIC DNA]</scope>
    <source>
        <strain evidence="6 7">DSM 7487</strain>
    </source>
</reference>
<proteinExistence type="predicted"/>
<protein>
    <submittedName>
        <fullName evidence="6">16S rRNA (Guanine1207-N2)-methyltransferase</fullName>
        <ecNumber evidence="6">2.1.1.172</ecNumber>
    </submittedName>
</protein>
<accession>A0A7Y9ARI0</accession>
<keyword evidence="2 6" id="KW-0808">Transferase</keyword>
<dbReference type="AlphaFoldDB" id="A0A7Y9ARI0"/>
<dbReference type="PANTHER" id="PTHR47816:SF5">
    <property type="entry name" value="RIBOSOMAL RNA LARGE SUBUNIT METHYLTRANSFERASE G"/>
    <property type="match status" value="1"/>
</dbReference>
<dbReference type="EC" id="2.1.1.172" evidence="6"/>
<name>A0A7Y9ARI0_9ACTN</name>
<dbReference type="InterPro" id="IPR007848">
    <property type="entry name" value="Small_mtfrase_dom"/>
</dbReference>
<dbReference type="PANTHER" id="PTHR47816">
    <property type="entry name" value="RIBOSOMAL RNA SMALL SUBUNIT METHYLTRANSFERASE C"/>
    <property type="match status" value="1"/>
</dbReference>
<dbReference type="Proteomes" id="UP000521922">
    <property type="component" value="Unassembled WGS sequence"/>
</dbReference>